<dbReference type="CTD" id="20241373"/>
<dbReference type="InterPro" id="IPR006578">
    <property type="entry name" value="MADF-dom"/>
</dbReference>
<evidence type="ECO:0000313" key="3">
    <source>
        <dbReference type="EMBL" id="ESO82050.1"/>
    </source>
</evidence>
<sequence length="139" mass="16233">MPKASTKERRSSPHKRAENDAEQGDNDLNELLILEIEKNPILYDKTRADYKRIDFKEVVWSSIGRHIRIEVNEVKEKWKSNRDAFVRCRQKSKTKSGQKAKEVKPYKYAHLLEFLIPTGGERQTSGNLRATPEAEIYFV</sequence>
<protein>
    <recommendedName>
        <fullName evidence="2">MADF domain-containing protein</fullName>
    </recommendedName>
</protein>
<dbReference type="EMBL" id="KB204047">
    <property type="protein sequence ID" value="ESO82050.1"/>
    <property type="molecule type" value="Genomic_DNA"/>
</dbReference>
<evidence type="ECO:0000313" key="4">
    <source>
        <dbReference type="Proteomes" id="UP000030746"/>
    </source>
</evidence>
<dbReference type="PANTHER" id="PTHR12243">
    <property type="entry name" value="MADF DOMAIN TRANSCRIPTION FACTOR"/>
    <property type="match status" value="1"/>
</dbReference>
<evidence type="ECO:0000259" key="2">
    <source>
        <dbReference type="PROSITE" id="PS51029"/>
    </source>
</evidence>
<dbReference type="RefSeq" id="XP_009067216.1">
    <property type="nucleotide sequence ID" value="XM_009068968.1"/>
</dbReference>
<name>V3ZIB1_LOTGI</name>
<dbReference type="GO" id="GO:0006357">
    <property type="term" value="P:regulation of transcription by RNA polymerase II"/>
    <property type="evidence" value="ECO:0007669"/>
    <property type="project" value="TreeGrafter"/>
</dbReference>
<gene>
    <name evidence="3" type="ORF">LOTGIDRAFT_170324</name>
</gene>
<dbReference type="PANTHER" id="PTHR12243:SF67">
    <property type="entry name" value="COREPRESSOR OF PANGOLIN, ISOFORM A-RELATED"/>
    <property type="match status" value="1"/>
</dbReference>
<feature type="compositionally biased region" description="Basic and acidic residues" evidence="1">
    <location>
        <begin position="1"/>
        <end position="19"/>
    </location>
</feature>
<keyword evidence="4" id="KW-1185">Reference proteome</keyword>
<dbReference type="GO" id="GO:0005634">
    <property type="term" value="C:nucleus"/>
    <property type="evidence" value="ECO:0007669"/>
    <property type="project" value="TreeGrafter"/>
</dbReference>
<proteinExistence type="predicted"/>
<dbReference type="Proteomes" id="UP000030746">
    <property type="component" value="Unassembled WGS sequence"/>
</dbReference>
<reference evidence="3 4" key="1">
    <citation type="journal article" date="2013" name="Nature">
        <title>Insights into bilaterian evolution from three spiralian genomes.</title>
        <authorList>
            <person name="Simakov O."/>
            <person name="Marletaz F."/>
            <person name="Cho S.J."/>
            <person name="Edsinger-Gonzales E."/>
            <person name="Havlak P."/>
            <person name="Hellsten U."/>
            <person name="Kuo D.H."/>
            <person name="Larsson T."/>
            <person name="Lv J."/>
            <person name="Arendt D."/>
            <person name="Savage R."/>
            <person name="Osoegawa K."/>
            <person name="de Jong P."/>
            <person name="Grimwood J."/>
            <person name="Chapman J.A."/>
            <person name="Shapiro H."/>
            <person name="Aerts A."/>
            <person name="Otillar R.P."/>
            <person name="Terry A.Y."/>
            <person name="Boore J.L."/>
            <person name="Grigoriev I.V."/>
            <person name="Lindberg D.R."/>
            <person name="Seaver E.C."/>
            <person name="Weisblat D.A."/>
            <person name="Putnam N.H."/>
            <person name="Rokhsar D.S."/>
        </authorList>
    </citation>
    <scope>NUCLEOTIDE SEQUENCE [LARGE SCALE GENOMIC DNA]</scope>
</reference>
<dbReference type="PROSITE" id="PS51029">
    <property type="entry name" value="MADF"/>
    <property type="match status" value="1"/>
</dbReference>
<dbReference type="SMART" id="SM00595">
    <property type="entry name" value="MADF"/>
    <property type="match status" value="1"/>
</dbReference>
<organism evidence="3 4">
    <name type="scientific">Lottia gigantea</name>
    <name type="common">Giant owl limpet</name>
    <dbReference type="NCBI Taxonomy" id="225164"/>
    <lineage>
        <taxon>Eukaryota</taxon>
        <taxon>Metazoa</taxon>
        <taxon>Spiralia</taxon>
        <taxon>Lophotrochozoa</taxon>
        <taxon>Mollusca</taxon>
        <taxon>Gastropoda</taxon>
        <taxon>Patellogastropoda</taxon>
        <taxon>Lottioidea</taxon>
        <taxon>Lottiidae</taxon>
        <taxon>Lottia</taxon>
    </lineage>
</organism>
<dbReference type="GeneID" id="20241373"/>
<dbReference type="OrthoDB" id="6106342at2759"/>
<evidence type="ECO:0000256" key="1">
    <source>
        <dbReference type="SAM" id="MobiDB-lite"/>
    </source>
</evidence>
<dbReference type="OMA" id="WKEVAAN"/>
<dbReference type="AlphaFoldDB" id="V3ZIB1"/>
<accession>V3ZIB1</accession>
<dbReference type="KEGG" id="lgi:LOTGIDRAFT_170324"/>
<dbReference type="Pfam" id="PF10545">
    <property type="entry name" value="MADF_DNA_bdg"/>
    <property type="match status" value="1"/>
</dbReference>
<dbReference type="HOGENOM" id="CLU_1847393_0_0_1"/>
<feature type="domain" description="MADF" evidence="2">
    <location>
        <begin position="31"/>
        <end position="120"/>
    </location>
</feature>
<dbReference type="GO" id="GO:0005667">
    <property type="term" value="C:transcription regulator complex"/>
    <property type="evidence" value="ECO:0007669"/>
    <property type="project" value="TreeGrafter"/>
</dbReference>
<dbReference type="InterPro" id="IPR039353">
    <property type="entry name" value="TF_Adf1"/>
</dbReference>
<feature type="region of interest" description="Disordered" evidence="1">
    <location>
        <begin position="1"/>
        <end position="24"/>
    </location>
</feature>